<dbReference type="InParanoid" id="A0A0C3GRS2"/>
<evidence type="ECO:0000313" key="11">
    <source>
        <dbReference type="Proteomes" id="UP000054321"/>
    </source>
</evidence>
<dbReference type="STRING" id="913774.A0A0C3GRS2"/>
<dbReference type="GO" id="GO:0016705">
    <property type="term" value="F:oxidoreductase activity, acting on paired donors, with incorporation or reduction of molecular oxygen"/>
    <property type="evidence" value="ECO:0007669"/>
    <property type="project" value="InterPro"/>
</dbReference>
<dbReference type="PANTHER" id="PTHR24305:SF29">
    <property type="entry name" value="BENZOATE-PARA-HYDROXYLASE"/>
    <property type="match status" value="1"/>
</dbReference>
<proteinExistence type="inferred from homology"/>
<dbReference type="PROSITE" id="PS00086">
    <property type="entry name" value="CYTOCHROME_P450"/>
    <property type="match status" value="1"/>
</dbReference>
<keyword evidence="6 8" id="KW-0408">Iron</keyword>
<keyword evidence="4 8" id="KW-0479">Metal-binding</keyword>
<evidence type="ECO:0000256" key="1">
    <source>
        <dbReference type="ARBA" id="ARBA00001971"/>
    </source>
</evidence>
<dbReference type="InterPro" id="IPR036396">
    <property type="entry name" value="Cyt_P450_sf"/>
</dbReference>
<evidence type="ECO:0008006" key="12">
    <source>
        <dbReference type="Google" id="ProtNLM"/>
    </source>
</evidence>
<organism evidence="10 11">
    <name type="scientific">Oidiodendron maius (strain Zn)</name>
    <dbReference type="NCBI Taxonomy" id="913774"/>
    <lineage>
        <taxon>Eukaryota</taxon>
        <taxon>Fungi</taxon>
        <taxon>Dikarya</taxon>
        <taxon>Ascomycota</taxon>
        <taxon>Pezizomycotina</taxon>
        <taxon>Leotiomycetes</taxon>
        <taxon>Leotiomycetes incertae sedis</taxon>
        <taxon>Myxotrichaceae</taxon>
        <taxon>Oidiodendron</taxon>
    </lineage>
</organism>
<comment type="similarity">
    <text evidence="2 9">Belongs to the cytochrome P450 family.</text>
</comment>
<keyword evidence="7 9" id="KW-0503">Monooxygenase</keyword>
<keyword evidence="11" id="KW-1185">Reference proteome</keyword>
<accession>A0A0C3GRS2</accession>
<dbReference type="SUPFAM" id="SSF48264">
    <property type="entry name" value="Cytochrome P450"/>
    <property type="match status" value="1"/>
</dbReference>
<evidence type="ECO:0000313" key="10">
    <source>
        <dbReference type="EMBL" id="KIM98750.1"/>
    </source>
</evidence>
<evidence type="ECO:0000256" key="3">
    <source>
        <dbReference type="ARBA" id="ARBA00022617"/>
    </source>
</evidence>
<dbReference type="Pfam" id="PF00067">
    <property type="entry name" value="p450"/>
    <property type="match status" value="1"/>
</dbReference>
<evidence type="ECO:0000256" key="9">
    <source>
        <dbReference type="RuleBase" id="RU000461"/>
    </source>
</evidence>
<evidence type="ECO:0000256" key="5">
    <source>
        <dbReference type="ARBA" id="ARBA00023002"/>
    </source>
</evidence>
<dbReference type="PRINTS" id="PR00385">
    <property type="entry name" value="P450"/>
</dbReference>
<comment type="cofactor">
    <cofactor evidence="1 8">
        <name>heme</name>
        <dbReference type="ChEBI" id="CHEBI:30413"/>
    </cofactor>
</comment>
<dbReference type="PRINTS" id="PR00463">
    <property type="entry name" value="EP450I"/>
</dbReference>
<dbReference type="InterPro" id="IPR017972">
    <property type="entry name" value="Cyt_P450_CS"/>
</dbReference>
<protein>
    <recommendedName>
        <fullName evidence="12">Cytochrome P450</fullName>
    </recommendedName>
</protein>
<keyword evidence="3 8" id="KW-0349">Heme</keyword>
<keyword evidence="5 9" id="KW-0560">Oxidoreductase</keyword>
<dbReference type="InterPro" id="IPR050121">
    <property type="entry name" value="Cytochrome_P450_monoxygenase"/>
</dbReference>
<evidence type="ECO:0000256" key="8">
    <source>
        <dbReference type="PIRSR" id="PIRSR602401-1"/>
    </source>
</evidence>
<reference evidence="10 11" key="1">
    <citation type="submission" date="2014-04" db="EMBL/GenBank/DDBJ databases">
        <authorList>
            <consortium name="DOE Joint Genome Institute"/>
            <person name="Kuo A."/>
            <person name="Martino E."/>
            <person name="Perotto S."/>
            <person name="Kohler A."/>
            <person name="Nagy L.G."/>
            <person name="Floudas D."/>
            <person name="Copeland A."/>
            <person name="Barry K.W."/>
            <person name="Cichocki N."/>
            <person name="Veneault-Fourrey C."/>
            <person name="LaButti K."/>
            <person name="Lindquist E.A."/>
            <person name="Lipzen A."/>
            <person name="Lundell T."/>
            <person name="Morin E."/>
            <person name="Murat C."/>
            <person name="Sun H."/>
            <person name="Tunlid A."/>
            <person name="Henrissat B."/>
            <person name="Grigoriev I.V."/>
            <person name="Hibbett D.S."/>
            <person name="Martin F."/>
            <person name="Nordberg H.P."/>
            <person name="Cantor M.N."/>
            <person name="Hua S.X."/>
        </authorList>
    </citation>
    <scope>NUCLEOTIDE SEQUENCE [LARGE SCALE GENOMIC DNA]</scope>
    <source>
        <strain evidence="10 11">Zn</strain>
    </source>
</reference>
<evidence type="ECO:0000256" key="2">
    <source>
        <dbReference type="ARBA" id="ARBA00010617"/>
    </source>
</evidence>
<dbReference type="AlphaFoldDB" id="A0A0C3GRS2"/>
<dbReference type="HOGENOM" id="CLU_001570_14_7_1"/>
<dbReference type="EMBL" id="KN832880">
    <property type="protein sequence ID" value="KIM98750.1"/>
    <property type="molecule type" value="Genomic_DNA"/>
</dbReference>
<dbReference type="InterPro" id="IPR002401">
    <property type="entry name" value="Cyt_P450_E_grp-I"/>
</dbReference>
<feature type="binding site" description="axial binding residue" evidence="8">
    <location>
        <position position="150"/>
    </location>
    <ligand>
        <name>heme</name>
        <dbReference type="ChEBI" id="CHEBI:30413"/>
    </ligand>
    <ligandPart>
        <name>Fe</name>
        <dbReference type="ChEBI" id="CHEBI:18248"/>
    </ligandPart>
</feature>
<gene>
    <name evidence="10" type="ORF">OIDMADRAFT_105153</name>
</gene>
<dbReference type="GO" id="GO:0005506">
    <property type="term" value="F:iron ion binding"/>
    <property type="evidence" value="ECO:0007669"/>
    <property type="project" value="InterPro"/>
</dbReference>
<name>A0A0C3GRS2_OIDMZ</name>
<reference evidence="11" key="2">
    <citation type="submission" date="2015-01" db="EMBL/GenBank/DDBJ databases">
        <title>Evolutionary Origins and Diversification of the Mycorrhizal Mutualists.</title>
        <authorList>
            <consortium name="DOE Joint Genome Institute"/>
            <consortium name="Mycorrhizal Genomics Consortium"/>
            <person name="Kohler A."/>
            <person name="Kuo A."/>
            <person name="Nagy L.G."/>
            <person name="Floudas D."/>
            <person name="Copeland A."/>
            <person name="Barry K.W."/>
            <person name="Cichocki N."/>
            <person name="Veneault-Fourrey C."/>
            <person name="LaButti K."/>
            <person name="Lindquist E.A."/>
            <person name="Lipzen A."/>
            <person name="Lundell T."/>
            <person name="Morin E."/>
            <person name="Murat C."/>
            <person name="Riley R."/>
            <person name="Ohm R."/>
            <person name="Sun H."/>
            <person name="Tunlid A."/>
            <person name="Henrissat B."/>
            <person name="Grigoriev I.V."/>
            <person name="Hibbett D.S."/>
            <person name="Martin F."/>
        </authorList>
    </citation>
    <scope>NUCLEOTIDE SEQUENCE [LARGE SCALE GENOMIC DNA]</scope>
    <source>
        <strain evidence="11">Zn</strain>
    </source>
</reference>
<dbReference type="GO" id="GO:0004497">
    <property type="term" value="F:monooxygenase activity"/>
    <property type="evidence" value="ECO:0007669"/>
    <property type="project" value="UniProtKB-KW"/>
</dbReference>
<dbReference type="PANTHER" id="PTHR24305">
    <property type="entry name" value="CYTOCHROME P450"/>
    <property type="match status" value="1"/>
</dbReference>
<evidence type="ECO:0000256" key="6">
    <source>
        <dbReference type="ARBA" id="ARBA00023004"/>
    </source>
</evidence>
<sequence length="186" mass="20144">MISNSSAIIVAGSDPLASVVAGALTYLIGEPEVMAHLESEIRSSFPSEKDITAESTKNLPYLQAVLLEALRLCPPVLDSMRRVTPKDGAMIAGHFIPGGIMVGVTAYAAFRAAGTFASPDKFLPERWLQSDSGMQEYPGFHPFGFGPRSCAGQTLAWAEMRLLLTRLIWNFNIRDTKSGTVPPWTS</sequence>
<evidence type="ECO:0000256" key="4">
    <source>
        <dbReference type="ARBA" id="ARBA00022723"/>
    </source>
</evidence>
<dbReference type="InterPro" id="IPR001128">
    <property type="entry name" value="Cyt_P450"/>
</dbReference>
<dbReference type="GO" id="GO:0020037">
    <property type="term" value="F:heme binding"/>
    <property type="evidence" value="ECO:0007669"/>
    <property type="project" value="InterPro"/>
</dbReference>
<dbReference type="OrthoDB" id="1470350at2759"/>
<evidence type="ECO:0000256" key="7">
    <source>
        <dbReference type="ARBA" id="ARBA00023033"/>
    </source>
</evidence>
<dbReference type="Gene3D" id="1.10.630.10">
    <property type="entry name" value="Cytochrome P450"/>
    <property type="match status" value="1"/>
</dbReference>
<dbReference type="Proteomes" id="UP000054321">
    <property type="component" value="Unassembled WGS sequence"/>
</dbReference>